<dbReference type="OrthoDB" id="165875at2"/>
<name>A0A212QRQ1_9CHLR</name>
<dbReference type="Proteomes" id="UP000197025">
    <property type="component" value="Unassembled WGS sequence"/>
</dbReference>
<dbReference type="RefSeq" id="WP_088570749.1">
    <property type="nucleotide sequence ID" value="NZ_FYEK01000022.1"/>
</dbReference>
<dbReference type="EMBL" id="FYEK01000022">
    <property type="protein sequence ID" value="SNB62260.1"/>
    <property type="molecule type" value="Genomic_DNA"/>
</dbReference>
<organism evidence="2 3">
    <name type="scientific">Thermoflexus hugenholtzii JAD2</name>
    <dbReference type="NCBI Taxonomy" id="877466"/>
    <lineage>
        <taxon>Bacteria</taxon>
        <taxon>Bacillati</taxon>
        <taxon>Chloroflexota</taxon>
        <taxon>Thermoflexia</taxon>
        <taxon>Thermoflexales</taxon>
        <taxon>Thermoflexaceae</taxon>
        <taxon>Thermoflexus</taxon>
    </lineage>
</organism>
<proteinExistence type="predicted"/>
<protein>
    <submittedName>
        <fullName evidence="2">Uncharacterized protein</fullName>
    </submittedName>
</protein>
<feature type="transmembrane region" description="Helical" evidence="1">
    <location>
        <begin position="209"/>
        <end position="227"/>
    </location>
</feature>
<keyword evidence="1" id="KW-0812">Transmembrane</keyword>
<keyword evidence="3" id="KW-1185">Reference proteome</keyword>
<evidence type="ECO:0000256" key="1">
    <source>
        <dbReference type="SAM" id="Phobius"/>
    </source>
</evidence>
<keyword evidence="1" id="KW-1133">Transmembrane helix</keyword>
<accession>A0A212QRQ1</accession>
<evidence type="ECO:0000313" key="3">
    <source>
        <dbReference type="Proteomes" id="UP000197025"/>
    </source>
</evidence>
<dbReference type="InParanoid" id="A0A212QRQ1"/>
<reference evidence="3" key="1">
    <citation type="submission" date="2017-06" db="EMBL/GenBank/DDBJ databases">
        <authorList>
            <person name="Varghese N."/>
            <person name="Submissions S."/>
        </authorList>
    </citation>
    <scope>NUCLEOTIDE SEQUENCE [LARGE SCALE GENOMIC DNA]</scope>
    <source>
        <strain evidence="3">JAD2</strain>
    </source>
</reference>
<dbReference type="AlphaFoldDB" id="A0A212QRQ1"/>
<keyword evidence="1" id="KW-0472">Membrane</keyword>
<evidence type="ECO:0000313" key="2">
    <source>
        <dbReference type="EMBL" id="SNB62260.1"/>
    </source>
</evidence>
<gene>
    <name evidence="2" type="ORF">SAMN02746019_00004760</name>
</gene>
<sequence length="237" mass="26198">MRSRLDPRPRAFLRLLLLLLGVGAVGRISAIAWAQGNAQVISPPRDQPVRGTVDIVGIATHPNFAKYDVAILDAYDFTKEWRWLVEGRAVRAEVPMVLATWNTTLFPDGDYVILIRIWDQGGGHQDFLFPGYRVANAMPTPTPTEEIAPTFEPEPTGTPVLTPTVQIELPPTPTPGPTLTPIPGIGRTTGRDSLGPEALIGAFLRGVQWTFLLFGAWGGIRLLRWAWRRLARRPRAP</sequence>